<evidence type="ECO:0000313" key="1">
    <source>
        <dbReference type="EMBL" id="TFF22077.1"/>
    </source>
</evidence>
<dbReference type="InterPro" id="IPR010985">
    <property type="entry name" value="Ribbon_hlx_hlx"/>
</dbReference>
<dbReference type="SUPFAM" id="SSF143100">
    <property type="entry name" value="TTHA1013/TTHA0281-like"/>
    <property type="match status" value="1"/>
</dbReference>
<dbReference type="OrthoDB" id="5297106at2"/>
<gene>
    <name evidence="1" type="ORF">E3C22_15670</name>
</gene>
<dbReference type="Pfam" id="PF05534">
    <property type="entry name" value="HicB"/>
    <property type="match status" value="1"/>
</dbReference>
<protein>
    <submittedName>
        <fullName evidence="1">Type II toxin-antitoxin system HicB family antitoxin</fullName>
    </submittedName>
</protein>
<dbReference type="RefSeq" id="WP_134762960.1">
    <property type="nucleotide sequence ID" value="NZ_SOZD01000004.1"/>
</dbReference>
<proteinExistence type="predicted"/>
<dbReference type="Proteomes" id="UP000298179">
    <property type="component" value="Unassembled WGS sequence"/>
</dbReference>
<evidence type="ECO:0000313" key="2">
    <source>
        <dbReference type="Proteomes" id="UP000298179"/>
    </source>
</evidence>
<dbReference type="InterPro" id="IPR008651">
    <property type="entry name" value="Uncharacterised_HicB"/>
</dbReference>
<organism evidence="1 2">
    <name type="scientific">Jiella endophytica</name>
    <dbReference type="NCBI Taxonomy" id="2558362"/>
    <lineage>
        <taxon>Bacteria</taxon>
        <taxon>Pseudomonadati</taxon>
        <taxon>Pseudomonadota</taxon>
        <taxon>Alphaproteobacteria</taxon>
        <taxon>Hyphomicrobiales</taxon>
        <taxon>Aurantimonadaceae</taxon>
        <taxon>Jiella</taxon>
    </lineage>
</organism>
<reference evidence="1 2" key="1">
    <citation type="submission" date="2019-03" db="EMBL/GenBank/DDBJ databases">
        <title>Jiella endophytica sp. nov., a novel endophytic bacterium isolated from root of Ficus microcarpa Linn. f.</title>
        <authorList>
            <person name="Tuo L."/>
        </authorList>
    </citation>
    <scope>NUCLEOTIDE SEQUENCE [LARGE SCALE GENOMIC DNA]</scope>
    <source>
        <strain evidence="1 2">CBS5Q-3</strain>
    </source>
</reference>
<dbReference type="InterPro" id="IPR035069">
    <property type="entry name" value="TTHA1013/TTHA0281-like"/>
</dbReference>
<name>A0A4Y8RJS0_9HYPH</name>
<comment type="caution">
    <text evidence="1">The sequence shown here is derived from an EMBL/GenBank/DDBJ whole genome shotgun (WGS) entry which is preliminary data.</text>
</comment>
<dbReference type="AlphaFoldDB" id="A0A4Y8RJS0"/>
<sequence>MNNVMEIDGQKAVVTFDPEIGMFRGEFVNLNGGADFYATSVDGLKEEGHLSLKTYLEMCTENGIEPFRGFSGKFNVRIEAGLHEAAVTAARAQQKSLNEWVGEAIERATQDG</sequence>
<keyword evidence="2" id="KW-1185">Reference proteome</keyword>
<dbReference type="GO" id="GO:0006355">
    <property type="term" value="P:regulation of DNA-templated transcription"/>
    <property type="evidence" value="ECO:0007669"/>
    <property type="project" value="InterPro"/>
</dbReference>
<accession>A0A4Y8RJS0</accession>
<dbReference type="EMBL" id="SOZD01000004">
    <property type="protein sequence ID" value="TFF22077.1"/>
    <property type="molecule type" value="Genomic_DNA"/>
</dbReference>
<dbReference type="SUPFAM" id="SSF47598">
    <property type="entry name" value="Ribbon-helix-helix"/>
    <property type="match status" value="1"/>
</dbReference>